<dbReference type="Proteomes" id="UP000249135">
    <property type="component" value="Unassembled WGS sequence"/>
</dbReference>
<evidence type="ECO:0000313" key="1">
    <source>
        <dbReference type="EMBL" id="PZQ66766.1"/>
    </source>
</evidence>
<reference evidence="1 2" key="1">
    <citation type="submission" date="2017-08" db="EMBL/GenBank/DDBJ databases">
        <title>Infants hospitalized years apart are colonized by the same room-sourced microbial strains.</title>
        <authorList>
            <person name="Brooks B."/>
            <person name="Olm M.R."/>
            <person name="Firek B.A."/>
            <person name="Baker R."/>
            <person name="Thomas B.C."/>
            <person name="Morowitz M.J."/>
            <person name="Banfield J.F."/>
        </authorList>
    </citation>
    <scope>NUCLEOTIDE SEQUENCE [LARGE SCALE GENOMIC DNA]</scope>
    <source>
        <strain evidence="1">S2_005_003_R2_41</strain>
    </source>
</reference>
<comment type="caution">
    <text evidence="1">The sequence shown here is derived from an EMBL/GenBank/DDBJ whole genome shotgun (WGS) entry which is preliminary data.</text>
</comment>
<name>A0A2W5PMY5_VARPD</name>
<accession>A0A2W5PMY5</accession>
<dbReference type="EMBL" id="QFPP01000389">
    <property type="protein sequence ID" value="PZQ66766.1"/>
    <property type="molecule type" value="Genomic_DNA"/>
</dbReference>
<gene>
    <name evidence="1" type="ORF">DI563_22630</name>
</gene>
<evidence type="ECO:0000313" key="2">
    <source>
        <dbReference type="Proteomes" id="UP000249135"/>
    </source>
</evidence>
<proteinExistence type="predicted"/>
<organism evidence="1 2">
    <name type="scientific">Variovorax paradoxus</name>
    <dbReference type="NCBI Taxonomy" id="34073"/>
    <lineage>
        <taxon>Bacteria</taxon>
        <taxon>Pseudomonadati</taxon>
        <taxon>Pseudomonadota</taxon>
        <taxon>Betaproteobacteria</taxon>
        <taxon>Burkholderiales</taxon>
        <taxon>Comamonadaceae</taxon>
        <taxon>Variovorax</taxon>
    </lineage>
</organism>
<sequence>MKIDLADWQQIMLIALALLGALALGYRVVDALVSRRQQRRRIVAARVRSGHVPLEIPTTRGSLARASEPATLWDQLGDTQPVDDAIVVDEHPRIHIRYLDIYGKYAERTIHVERLDLHRQAIIAKGDPLHDPKIFPLERIASARNPASGKPFNIGLWVDAVRVARRKREMHEESQMNALA</sequence>
<protein>
    <submittedName>
        <fullName evidence="1">Uncharacterized protein</fullName>
    </submittedName>
</protein>
<dbReference type="AlphaFoldDB" id="A0A2W5PMY5"/>